<feature type="compositionally biased region" description="Polar residues" evidence="1">
    <location>
        <begin position="105"/>
        <end position="122"/>
    </location>
</feature>
<dbReference type="Proteomes" id="UP000504634">
    <property type="component" value="Unplaced"/>
</dbReference>
<dbReference type="InterPro" id="IPR006578">
    <property type="entry name" value="MADF-dom"/>
</dbReference>
<dbReference type="OrthoDB" id="10262320at2759"/>
<proteinExistence type="predicted"/>
<dbReference type="RefSeq" id="XP_030385290.1">
    <property type="nucleotide sequence ID" value="XM_030529430.1"/>
</dbReference>
<evidence type="ECO:0000313" key="4">
    <source>
        <dbReference type="RefSeq" id="XP_030385290.1"/>
    </source>
</evidence>
<sequence length="225" mass="25653">MSGGSGTDFDVHLIDMVRANPALWVRDLRSTPYDHTKKKKTELWRSIATSLKADVNTCITRWKHLHEKLLRELQKEQAGGVGSDWTLLPKMRFVEQHQKHHNTERQQQSHPSSPMQNVSESWRSLNPEQLIEEVHDEDDPLQEAMDEQRDLEANAAPIVVQEAAVTAVPIISTPHVSAELLKRIESLLEGLGATNRIKAEKRIVAYLCKCNLRALNDEQIDDIFI</sequence>
<reference evidence="4" key="1">
    <citation type="submission" date="2025-08" db="UniProtKB">
        <authorList>
            <consortium name="RefSeq"/>
        </authorList>
    </citation>
    <scope>IDENTIFICATION</scope>
    <source>
        <strain evidence="4">11010-0011.00</strain>
        <tissue evidence="4">Whole body</tissue>
    </source>
</reference>
<dbReference type="AlphaFoldDB" id="A0A6J2UB86"/>
<evidence type="ECO:0000256" key="1">
    <source>
        <dbReference type="SAM" id="MobiDB-lite"/>
    </source>
</evidence>
<dbReference type="PANTHER" id="PTHR12243:SF69">
    <property type="entry name" value="SI:CH73-59F11.3"/>
    <property type="match status" value="1"/>
</dbReference>
<dbReference type="PROSITE" id="PS51029">
    <property type="entry name" value="MADF"/>
    <property type="match status" value="1"/>
</dbReference>
<dbReference type="GO" id="GO:0005667">
    <property type="term" value="C:transcription regulator complex"/>
    <property type="evidence" value="ECO:0007669"/>
    <property type="project" value="TreeGrafter"/>
</dbReference>
<feature type="region of interest" description="Disordered" evidence="1">
    <location>
        <begin position="97"/>
        <end position="122"/>
    </location>
</feature>
<evidence type="ECO:0000313" key="3">
    <source>
        <dbReference type="Proteomes" id="UP000504634"/>
    </source>
</evidence>
<dbReference type="GeneID" id="115632326"/>
<dbReference type="PANTHER" id="PTHR12243">
    <property type="entry name" value="MADF DOMAIN TRANSCRIPTION FACTOR"/>
    <property type="match status" value="1"/>
</dbReference>
<accession>A0A6J2UB86</accession>
<dbReference type="SMART" id="SM00595">
    <property type="entry name" value="MADF"/>
    <property type="match status" value="1"/>
</dbReference>
<organism evidence="3 4">
    <name type="scientific">Drosophila lebanonensis</name>
    <name type="common">Fruit fly</name>
    <name type="synonym">Scaptodrosophila lebanonensis</name>
    <dbReference type="NCBI Taxonomy" id="7225"/>
    <lineage>
        <taxon>Eukaryota</taxon>
        <taxon>Metazoa</taxon>
        <taxon>Ecdysozoa</taxon>
        <taxon>Arthropoda</taxon>
        <taxon>Hexapoda</taxon>
        <taxon>Insecta</taxon>
        <taxon>Pterygota</taxon>
        <taxon>Neoptera</taxon>
        <taxon>Endopterygota</taxon>
        <taxon>Diptera</taxon>
        <taxon>Brachycera</taxon>
        <taxon>Muscomorpha</taxon>
        <taxon>Ephydroidea</taxon>
        <taxon>Drosophilidae</taxon>
        <taxon>Scaptodrosophila</taxon>
    </lineage>
</organism>
<dbReference type="Pfam" id="PF10545">
    <property type="entry name" value="MADF_DNA_bdg"/>
    <property type="match status" value="1"/>
</dbReference>
<dbReference type="GO" id="GO:0006357">
    <property type="term" value="P:regulation of transcription by RNA polymerase II"/>
    <property type="evidence" value="ECO:0007669"/>
    <property type="project" value="TreeGrafter"/>
</dbReference>
<evidence type="ECO:0000259" key="2">
    <source>
        <dbReference type="PROSITE" id="PS51029"/>
    </source>
</evidence>
<gene>
    <name evidence="4" type="primary">LOC115632326</name>
</gene>
<name>A0A6J2UB86_DROLE</name>
<feature type="domain" description="MADF" evidence="2">
    <location>
        <begin position="12"/>
        <end position="99"/>
    </location>
</feature>
<keyword evidence="3" id="KW-1185">Reference proteome</keyword>
<dbReference type="GO" id="GO:0005634">
    <property type="term" value="C:nucleus"/>
    <property type="evidence" value="ECO:0007669"/>
    <property type="project" value="TreeGrafter"/>
</dbReference>
<dbReference type="InterPro" id="IPR039353">
    <property type="entry name" value="TF_Adf1"/>
</dbReference>
<protein>
    <submittedName>
        <fullName evidence="4">Uncharacterized protein LOC115632326</fullName>
    </submittedName>
</protein>